<gene>
    <name evidence="1" type="ORF">Q5P01_002201</name>
</gene>
<comment type="caution">
    <text evidence="1">The sequence shown here is derived from an EMBL/GenBank/DDBJ whole genome shotgun (WGS) entry which is preliminary data.</text>
</comment>
<dbReference type="AlphaFoldDB" id="A0AA88T5Y4"/>
<organism evidence="1 2">
    <name type="scientific">Channa striata</name>
    <name type="common">Snakehead murrel</name>
    <name type="synonym">Ophicephalus striatus</name>
    <dbReference type="NCBI Taxonomy" id="64152"/>
    <lineage>
        <taxon>Eukaryota</taxon>
        <taxon>Metazoa</taxon>
        <taxon>Chordata</taxon>
        <taxon>Craniata</taxon>
        <taxon>Vertebrata</taxon>
        <taxon>Euteleostomi</taxon>
        <taxon>Actinopterygii</taxon>
        <taxon>Neopterygii</taxon>
        <taxon>Teleostei</taxon>
        <taxon>Neoteleostei</taxon>
        <taxon>Acanthomorphata</taxon>
        <taxon>Anabantaria</taxon>
        <taxon>Anabantiformes</taxon>
        <taxon>Channoidei</taxon>
        <taxon>Channidae</taxon>
        <taxon>Channa</taxon>
    </lineage>
</organism>
<evidence type="ECO:0000313" key="1">
    <source>
        <dbReference type="EMBL" id="KAK2862668.1"/>
    </source>
</evidence>
<name>A0AA88T5Y4_CHASR</name>
<reference evidence="1" key="1">
    <citation type="submission" date="2023-07" db="EMBL/GenBank/DDBJ databases">
        <title>Chromosome-level Genome Assembly of Striped Snakehead (Channa striata).</title>
        <authorList>
            <person name="Liu H."/>
        </authorList>
    </citation>
    <scope>NUCLEOTIDE SEQUENCE</scope>
    <source>
        <strain evidence="1">Gz</strain>
        <tissue evidence="1">Muscle</tissue>
    </source>
</reference>
<evidence type="ECO:0000313" key="2">
    <source>
        <dbReference type="Proteomes" id="UP001187415"/>
    </source>
</evidence>
<accession>A0AA88T5Y4</accession>
<protein>
    <submittedName>
        <fullName evidence="1">Uncharacterized protein</fullName>
    </submittedName>
</protein>
<sequence length="126" mass="14050">MGSHLRCKHREDIVTRSASFPQFYQKLLYQDEVPNRRSSGPGLLGGNHILLSGSGNLTTMELLHDCLIVFPRASKHNGMEQWHNGGAQRVLLQQLDDLVIPAALAAVHPAQLIPIPEDFRGNAHRR</sequence>
<keyword evidence="2" id="KW-1185">Reference proteome</keyword>
<proteinExistence type="predicted"/>
<dbReference type="EMBL" id="JAUPFM010000001">
    <property type="protein sequence ID" value="KAK2862668.1"/>
    <property type="molecule type" value="Genomic_DNA"/>
</dbReference>
<dbReference type="Proteomes" id="UP001187415">
    <property type="component" value="Unassembled WGS sequence"/>
</dbReference>